<reference evidence="2 3" key="1">
    <citation type="journal article" date="2014" name="Agronomy (Basel)">
        <title>A Draft Genome Sequence for Ensete ventricosum, the Drought-Tolerant Tree Against Hunger.</title>
        <authorList>
            <person name="Harrison J."/>
            <person name="Moore K.A."/>
            <person name="Paszkiewicz K."/>
            <person name="Jones T."/>
            <person name="Grant M."/>
            <person name="Ambacheew D."/>
            <person name="Muzemil S."/>
            <person name="Studholme D.J."/>
        </authorList>
    </citation>
    <scope>NUCLEOTIDE SEQUENCE [LARGE SCALE GENOMIC DNA]</scope>
</reference>
<evidence type="ECO:0000256" key="1">
    <source>
        <dbReference type="SAM" id="MobiDB-lite"/>
    </source>
</evidence>
<feature type="compositionally biased region" description="Acidic residues" evidence="1">
    <location>
        <begin position="89"/>
        <end position="101"/>
    </location>
</feature>
<protein>
    <submittedName>
        <fullName evidence="2">Uncharacterized protein</fullName>
    </submittedName>
</protein>
<feature type="region of interest" description="Disordered" evidence="1">
    <location>
        <begin position="83"/>
        <end position="116"/>
    </location>
</feature>
<feature type="compositionally biased region" description="Basic and acidic residues" evidence="1">
    <location>
        <begin position="1"/>
        <end position="13"/>
    </location>
</feature>
<gene>
    <name evidence="2" type="ORF">B296_00048657</name>
</gene>
<accession>A0A426YTZ2</accession>
<feature type="compositionally biased region" description="Basic and acidic residues" evidence="1">
    <location>
        <begin position="49"/>
        <end position="59"/>
    </location>
</feature>
<comment type="caution">
    <text evidence="2">The sequence shown here is derived from an EMBL/GenBank/DDBJ whole genome shotgun (WGS) entry which is preliminary data.</text>
</comment>
<proteinExistence type="predicted"/>
<feature type="region of interest" description="Disordered" evidence="1">
    <location>
        <begin position="1"/>
        <end position="59"/>
    </location>
</feature>
<sequence>MRHSLASREKRGDALPQGKARRCFVPELEDEARPNLPTGERGATSSTQEDPHDRSAKGLCRHCDVPWSRDHRCKKGRLLMIEPIKEPEHEEEDLEPEEDMKEDQQLTDCTAHALAD</sequence>
<evidence type="ECO:0000313" key="3">
    <source>
        <dbReference type="Proteomes" id="UP000287651"/>
    </source>
</evidence>
<organism evidence="2 3">
    <name type="scientific">Ensete ventricosum</name>
    <name type="common">Abyssinian banana</name>
    <name type="synonym">Musa ensete</name>
    <dbReference type="NCBI Taxonomy" id="4639"/>
    <lineage>
        <taxon>Eukaryota</taxon>
        <taxon>Viridiplantae</taxon>
        <taxon>Streptophyta</taxon>
        <taxon>Embryophyta</taxon>
        <taxon>Tracheophyta</taxon>
        <taxon>Spermatophyta</taxon>
        <taxon>Magnoliopsida</taxon>
        <taxon>Liliopsida</taxon>
        <taxon>Zingiberales</taxon>
        <taxon>Musaceae</taxon>
        <taxon>Ensete</taxon>
    </lineage>
</organism>
<dbReference type="Proteomes" id="UP000287651">
    <property type="component" value="Unassembled WGS sequence"/>
</dbReference>
<name>A0A426YTZ2_ENSVE</name>
<dbReference type="EMBL" id="AMZH03010229">
    <property type="protein sequence ID" value="RRT55141.1"/>
    <property type="molecule type" value="Genomic_DNA"/>
</dbReference>
<evidence type="ECO:0000313" key="2">
    <source>
        <dbReference type="EMBL" id="RRT55141.1"/>
    </source>
</evidence>
<dbReference type="AlphaFoldDB" id="A0A426YTZ2"/>